<name>A0A9X1S1N9_9MICO</name>
<evidence type="ECO:0000313" key="1">
    <source>
        <dbReference type="EMBL" id="MCC2031064.1"/>
    </source>
</evidence>
<dbReference type="AlphaFoldDB" id="A0A9X1S1N9"/>
<evidence type="ECO:0008006" key="3">
    <source>
        <dbReference type="Google" id="ProtNLM"/>
    </source>
</evidence>
<reference evidence="1" key="1">
    <citation type="submission" date="2021-04" db="EMBL/GenBank/DDBJ databases">
        <title>Microbacterium tenobrionis sp. nov. and Microbacterium allomyrinae sp. nov., isolated from larvae of Tenobrio molitor and Allomyrina dichotoma, respectively.</title>
        <authorList>
            <person name="Lee S.D."/>
        </authorList>
    </citation>
    <scope>NUCLEOTIDE SEQUENCE</scope>
    <source>
        <strain evidence="1">BWT-G7</strain>
    </source>
</reference>
<dbReference type="EMBL" id="JAGTTN010000001">
    <property type="protein sequence ID" value="MCC2031064.1"/>
    <property type="molecule type" value="Genomic_DNA"/>
</dbReference>
<gene>
    <name evidence="1" type="ORF">KEC57_02595</name>
</gene>
<keyword evidence="2" id="KW-1185">Reference proteome</keyword>
<proteinExistence type="predicted"/>
<organism evidence="1 2">
    <name type="scientific">Microbacterium allomyrinae</name>
    <dbReference type="NCBI Taxonomy" id="2830666"/>
    <lineage>
        <taxon>Bacteria</taxon>
        <taxon>Bacillati</taxon>
        <taxon>Actinomycetota</taxon>
        <taxon>Actinomycetes</taxon>
        <taxon>Micrococcales</taxon>
        <taxon>Microbacteriaceae</taxon>
        <taxon>Microbacterium</taxon>
    </lineage>
</organism>
<sequence>MSETSALNWAPAACTLPTTERPLRVAEFDHLFRTSARQIQRISPTRARVVFDPAAEAKARDLAARESSCCTFFDFIFTDAADGLRMDITVPDNQTDVLGALLAITSDPVDD</sequence>
<comment type="caution">
    <text evidence="1">The sequence shown here is derived from an EMBL/GenBank/DDBJ whole genome shotgun (WGS) entry which is preliminary data.</text>
</comment>
<dbReference type="Proteomes" id="UP001139354">
    <property type="component" value="Unassembled WGS sequence"/>
</dbReference>
<protein>
    <recommendedName>
        <fullName evidence="3">Arsenate reductase</fullName>
    </recommendedName>
</protein>
<accession>A0A9X1S1N9</accession>
<evidence type="ECO:0000313" key="2">
    <source>
        <dbReference type="Proteomes" id="UP001139354"/>
    </source>
</evidence>
<dbReference type="RefSeq" id="WP_229382939.1">
    <property type="nucleotide sequence ID" value="NZ_JAGTTN010000001.1"/>
</dbReference>